<comment type="caution">
    <text evidence="4">The sequence shown here is derived from an EMBL/GenBank/DDBJ whole genome shotgun (WGS) entry which is preliminary data.</text>
</comment>
<dbReference type="PANTHER" id="PTHR33392">
    <property type="entry name" value="POLYISOPRENYL-TEICHOIC ACID--PEPTIDOGLYCAN TEICHOIC ACID TRANSFERASE TAGU"/>
    <property type="match status" value="1"/>
</dbReference>
<dbReference type="Gene3D" id="3.40.630.190">
    <property type="entry name" value="LCP protein"/>
    <property type="match status" value="1"/>
</dbReference>
<proteinExistence type="inferred from homology"/>
<name>A0A1F7IL97_9BACT</name>
<dbReference type="PANTHER" id="PTHR33392:SF6">
    <property type="entry name" value="POLYISOPRENYL-TEICHOIC ACID--PEPTIDOGLYCAN TEICHOIC ACID TRANSFERASE TAGU"/>
    <property type="match status" value="1"/>
</dbReference>
<dbReference type="EMBL" id="MGAI01000034">
    <property type="protein sequence ID" value="OGK44153.1"/>
    <property type="molecule type" value="Genomic_DNA"/>
</dbReference>
<accession>A0A1F7IL97</accession>
<evidence type="ECO:0000256" key="1">
    <source>
        <dbReference type="ARBA" id="ARBA00006068"/>
    </source>
</evidence>
<protein>
    <recommendedName>
        <fullName evidence="3">Cell envelope-related transcriptional attenuator domain-containing protein</fullName>
    </recommendedName>
</protein>
<organism evidence="4 5">
    <name type="scientific">Candidatus Roizmanbacteria bacterium RIFCSPLOWO2_01_FULL_37_16</name>
    <dbReference type="NCBI Taxonomy" id="1802058"/>
    <lineage>
        <taxon>Bacteria</taxon>
        <taxon>Candidatus Roizmaniibacteriota</taxon>
    </lineage>
</organism>
<dbReference type="Pfam" id="PF03816">
    <property type="entry name" value="LytR_cpsA_psr"/>
    <property type="match status" value="1"/>
</dbReference>
<dbReference type="InterPro" id="IPR004474">
    <property type="entry name" value="LytR_CpsA_psr"/>
</dbReference>
<dbReference type="InterPro" id="IPR050922">
    <property type="entry name" value="LytR/CpsA/Psr_CW_biosynth"/>
</dbReference>
<evidence type="ECO:0000313" key="4">
    <source>
        <dbReference type="EMBL" id="OGK44153.1"/>
    </source>
</evidence>
<comment type="similarity">
    <text evidence="1">Belongs to the LytR/CpsA/Psr (LCP) family.</text>
</comment>
<evidence type="ECO:0000313" key="5">
    <source>
        <dbReference type="Proteomes" id="UP000178040"/>
    </source>
</evidence>
<evidence type="ECO:0000256" key="2">
    <source>
        <dbReference type="SAM" id="MobiDB-lite"/>
    </source>
</evidence>
<dbReference type="Proteomes" id="UP000178040">
    <property type="component" value="Unassembled WGS sequence"/>
</dbReference>
<reference evidence="4 5" key="1">
    <citation type="journal article" date="2016" name="Nat. Commun.">
        <title>Thousands of microbial genomes shed light on interconnected biogeochemical processes in an aquifer system.</title>
        <authorList>
            <person name="Anantharaman K."/>
            <person name="Brown C.T."/>
            <person name="Hug L.A."/>
            <person name="Sharon I."/>
            <person name="Castelle C.J."/>
            <person name="Probst A.J."/>
            <person name="Thomas B.C."/>
            <person name="Singh A."/>
            <person name="Wilkins M.J."/>
            <person name="Karaoz U."/>
            <person name="Brodie E.L."/>
            <person name="Williams K.H."/>
            <person name="Hubbard S.S."/>
            <person name="Banfield J.F."/>
        </authorList>
    </citation>
    <scope>NUCLEOTIDE SEQUENCE [LARGE SCALE GENOMIC DNA]</scope>
</reference>
<feature type="region of interest" description="Disordered" evidence="2">
    <location>
        <begin position="384"/>
        <end position="403"/>
    </location>
</feature>
<evidence type="ECO:0000259" key="3">
    <source>
        <dbReference type="Pfam" id="PF03816"/>
    </source>
</evidence>
<gene>
    <name evidence="4" type="ORF">A3B40_04735</name>
</gene>
<feature type="domain" description="Cell envelope-related transcriptional attenuator" evidence="3">
    <location>
        <begin position="68"/>
        <end position="297"/>
    </location>
</feature>
<dbReference type="AlphaFoldDB" id="A0A1F7IL97"/>
<sequence length="403" mass="45244">MKKFLLALAGITTAAVLFYFLKLNQFYQRIYTPIANKQKNNKVKLDKTQFSILLLGYAGSNYAGTYLTDTMIVMHFDSKKKQALMISLPRDLWLKLPTKSGADFHAKANTIYETELFPNTFPDLDTKIAGSISDAELTKYILSQITGLEIDNYITIDFASFTKAVDIIGGVDINVLKTFTDEKYPSEGKENDLCGKEEDFKKIEPYLNGIDATGSAEKEKLLQEQPALEEFLRNATESPHLAFPCRYERIHFASGQQHMDGATALKFSRSRQSLQDGGDFARARRQQQLLEAVKEKVFSVGFIAKLPALLDEMEKYVKTDIAPDQIQRFLKEASSAKEYSLTSLVLSDQNVLKATRSENGQFILIPDKGMDDWIPVQRFIKNTIDGSTPTPTPTPGKKSIPAN</sequence>